<proteinExistence type="predicted"/>
<evidence type="ECO:0000313" key="1">
    <source>
        <dbReference type="EMBL" id="GGN60732.1"/>
    </source>
</evidence>
<organism evidence="1 2">
    <name type="scientific">Streptomyces albiflavescens</name>
    <dbReference type="NCBI Taxonomy" id="1623582"/>
    <lineage>
        <taxon>Bacteria</taxon>
        <taxon>Bacillati</taxon>
        <taxon>Actinomycetota</taxon>
        <taxon>Actinomycetes</taxon>
        <taxon>Kitasatosporales</taxon>
        <taxon>Streptomycetaceae</taxon>
        <taxon>Streptomyces</taxon>
    </lineage>
</organism>
<dbReference type="InterPro" id="IPR053801">
    <property type="entry name" value="DUF6959"/>
</dbReference>
<name>A0A917XZ83_9ACTN</name>
<gene>
    <name evidence="1" type="ORF">GCM10011579_026130</name>
</gene>
<keyword evidence="2" id="KW-1185">Reference proteome</keyword>
<dbReference type="Pfam" id="PF22281">
    <property type="entry name" value="DUF6959"/>
    <property type="match status" value="1"/>
</dbReference>
<reference evidence="1 2" key="1">
    <citation type="journal article" date="2014" name="Int. J. Syst. Evol. Microbiol.">
        <title>Complete genome sequence of Corynebacterium casei LMG S-19264T (=DSM 44701T), isolated from a smear-ripened cheese.</title>
        <authorList>
            <consortium name="US DOE Joint Genome Institute (JGI-PGF)"/>
            <person name="Walter F."/>
            <person name="Albersmeier A."/>
            <person name="Kalinowski J."/>
            <person name="Ruckert C."/>
        </authorList>
    </citation>
    <scope>NUCLEOTIDE SEQUENCE [LARGE SCALE GENOMIC DNA]</scope>
    <source>
        <strain evidence="1 2">CGMCC 4.7111</strain>
    </source>
</reference>
<dbReference type="EMBL" id="BMMM01000004">
    <property type="protein sequence ID" value="GGN60732.1"/>
    <property type="molecule type" value="Genomic_DNA"/>
</dbReference>
<dbReference type="Proteomes" id="UP000600365">
    <property type="component" value="Unassembled WGS sequence"/>
</dbReference>
<accession>A0A917XZ83</accession>
<comment type="caution">
    <text evidence="1">The sequence shown here is derived from an EMBL/GenBank/DDBJ whole genome shotgun (WGS) entry which is preliminary data.</text>
</comment>
<evidence type="ECO:0000313" key="2">
    <source>
        <dbReference type="Proteomes" id="UP000600365"/>
    </source>
</evidence>
<sequence>MLNETGTETGALMERVEAELFTDGGNDAVVRLPGRNFPGVLIQGDTLSAAMVRLPPRATLWGGALGAKTTLVRNSEAAPVPRL</sequence>
<dbReference type="AlphaFoldDB" id="A0A917XZ83"/>
<protein>
    <submittedName>
        <fullName evidence="1">Uncharacterized protein</fullName>
    </submittedName>
</protein>